<proteinExistence type="predicted"/>
<comment type="caution">
    <text evidence="1">The sequence shown here is derived from an EMBL/GenBank/DDBJ whole genome shotgun (WGS) entry which is preliminary data.</text>
</comment>
<evidence type="ECO:0000313" key="1">
    <source>
        <dbReference type="EMBL" id="RCH93264.1"/>
    </source>
</evidence>
<dbReference type="OrthoDB" id="2290022at2759"/>
<keyword evidence="2" id="KW-1185">Reference proteome</keyword>
<gene>
    <name evidence="1" type="ORF">CU097_012979</name>
</gene>
<dbReference type="Proteomes" id="UP000252139">
    <property type="component" value="Unassembled WGS sequence"/>
</dbReference>
<name>A0A367JTH7_RHIAZ</name>
<evidence type="ECO:0000313" key="2">
    <source>
        <dbReference type="Proteomes" id="UP000252139"/>
    </source>
</evidence>
<dbReference type="AlphaFoldDB" id="A0A367JTH7"/>
<reference evidence="1 2" key="1">
    <citation type="journal article" date="2018" name="G3 (Bethesda)">
        <title>Phylogenetic and Phylogenomic Definition of Rhizopus Species.</title>
        <authorList>
            <person name="Gryganskyi A.P."/>
            <person name="Golan J."/>
            <person name="Dolatabadi S."/>
            <person name="Mondo S."/>
            <person name="Robb S."/>
            <person name="Idnurm A."/>
            <person name="Muszewska A."/>
            <person name="Steczkiewicz K."/>
            <person name="Masonjones S."/>
            <person name="Liao H.L."/>
            <person name="Gajdeczka M.T."/>
            <person name="Anike F."/>
            <person name="Vuek A."/>
            <person name="Anishchenko I.M."/>
            <person name="Voigt K."/>
            <person name="de Hoog G.S."/>
            <person name="Smith M.E."/>
            <person name="Heitman J."/>
            <person name="Vilgalys R."/>
            <person name="Stajich J.E."/>
        </authorList>
    </citation>
    <scope>NUCLEOTIDE SEQUENCE [LARGE SCALE GENOMIC DNA]</scope>
    <source>
        <strain evidence="1 2">CBS 357.93</strain>
    </source>
</reference>
<accession>A0A367JTH7</accession>
<organism evidence="1 2">
    <name type="scientific">Rhizopus azygosporus</name>
    <name type="common">Rhizopus microsporus var. azygosporus</name>
    <dbReference type="NCBI Taxonomy" id="86630"/>
    <lineage>
        <taxon>Eukaryota</taxon>
        <taxon>Fungi</taxon>
        <taxon>Fungi incertae sedis</taxon>
        <taxon>Mucoromycota</taxon>
        <taxon>Mucoromycotina</taxon>
        <taxon>Mucoromycetes</taxon>
        <taxon>Mucorales</taxon>
        <taxon>Mucorineae</taxon>
        <taxon>Rhizopodaceae</taxon>
        <taxon>Rhizopus</taxon>
    </lineage>
</organism>
<sequence length="112" mass="13186">MELQKLPWTNIHFTIKTRKAEFNARIHGMKEELSTERTKTYLKRKQLTTSSNRTREEQRVRIITQDAFKCIDKVENMKIDNGLLKSDKITFLGTDNGLVTMTETVGFDMKRF</sequence>
<dbReference type="EMBL" id="PJQL01000719">
    <property type="protein sequence ID" value="RCH93264.1"/>
    <property type="molecule type" value="Genomic_DNA"/>
</dbReference>
<protein>
    <submittedName>
        <fullName evidence="1">Uncharacterized protein</fullName>
    </submittedName>
</protein>